<dbReference type="InParanoid" id="B4D4L4"/>
<comment type="caution">
    <text evidence="2">The sequence shown here is derived from an EMBL/GenBank/DDBJ whole genome shotgun (WGS) entry which is preliminary data.</text>
</comment>
<dbReference type="AlphaFoldDB" id="B4D4L4"/>
<evidence type="ECO:0000256" key="1">
    <source>
        <dbReference type="SAM" id="SignalP"/>
    </source>
</evidence>
<feature type="signal peptide" evidence="1">
    <location>
        <begin position="1"/>
        <end position="20"/>
    </location>
</feature>
<evidence type="ECO:0000313" key="3">
    <source>
        <dbReference type="Proteomes" id="UP000005824"/>
    </source>
</evidence>
<dbReference type="Proteomes" id="UP000005824">
    <property type="component" value="Unassembled WGS sequence"/>
</dbReference>
<name>B4D4L4_9BACT</name>
<reference evidence="2 3" key="1">
    <citation type="journal article" date="2011" name="J. Bacteriol.">
        <title>Genome sequence of Chthoniobacter flavus Ellin428, an aerobic heterotrophic soil bacterium.</title>
        <authorList>
            <person name="Kant R."/>
            <person name="van Passel M.W."/>
            <person name="Palva A."/>
            <person name="Lucas S."/>
            <person name="Lapidus A."/>
            <person name="Glavina Del Rio T."/>
            <person name="Dalin E."/>
            <person name="Tice H."/>
            <person name="Bruce D."/>
            <person name="Goodwin L."/>
            <person name="Pitluck S."/>
            <person name="Larimer F.W."/>
            <person name="Land M.L."/>
            <person name="Hauser L."/>
            <person name="Sangwan P."/>
            <person name="de Vos W.M."/>
            <person name="Janssen P.H."/>
            <person name="Smidt H."/>
        </authorList>
    </citation>
    <scope>NUCLEOTIDE SEQUENCE [LARGE SCALE GENOMIC DNA]</scope>
    <source>
        <strain evidence="2 3">Ellin428</strain>
    </source>
</reference>
<accession>B4D4L4</accession>
<evidence type="ECO:0000313" key="2">
    <source>
        <dbReference type="EMBL" id="EDY18467.1"/>
    </source>
</evidence>
<organism evidence="2 3">
    <name type="scientific">Chthoniobacter flavus Ellin428</name>
    <dbReference type="NCBI Taxonomy" id="497964"/>
    <lineage>
        <taxon>Bacteria</taxon>
        <taxon>Pseudomonadati</taxon>
        <taxon>Verrucomicrobiota</taxon>
        <taxon>Spartobacteria</taxon>
        <taxon>Chthoniobacterales</taxon>
        <taxon>Chthoniobacteraceae</taxon>
        <taxon>Chthoniobacter</taxon>
    </lineage>
</organism>
<evidence type="ECO:0008006" key="4">
    <source>
        <dbReference type="Google" id="ProtNLM"/>
    </source>
</evidence>
<proteinExistence type="predicted"/>
<dbReference type="EMBL" id="ABVL01000012">
    <property type="protein sequence ID" value="EDY18467.1"/>
    <property type="molecule type" value="Genomic_DNA"/>
</dbReference>
<keyword evidence="3" id="KW-1185">Reference proteome</keyword>
<feature type="chain" id="PRO_5002800525" description="Cytochrome c domain-containing protein" evidence="1">
    <location>
        <begin position="21"/>
        <end position="410"/>
    </location>
</feature>
<dbReference type="eggNOG" id="ENOG502Z90R">
    <property type="taxonomic scope" value="Bacteria"/>
</dbReference>
<protein>
    <recommendedName>
        <fullName evidence="4">Cytochrome c domain-containing protein</fullName>
    </recommendedName>
</protein>
<keyword evidence="1" id="KW-0732">Signal</keyword>
<dbReference type="RefSeq" id="WP_006981177.1">
    <property type="nucleotide sequence ID" value="NZ_ABVL01000012.1"/>
</dbReference>
<gene>
    <name evidence="2" type="ORF">CfE428DRAFT_3852</name>
</gene>
<dbReference type="STRING" id="497964.CfE428DRAFT_3852"/>
<sequence precursor="true">MLCRLLVISALLLGAAVVSAKDPTFDQPPHNYWQRPLQDRFTHLKEDVEAGRVVLDGGGEKSFLLSLLHALDVPATSQMLVFSTTSLQLRLITPANPRALFFNEDVYVGYIPGGRIEIVSIDPALGGIYYIFDIPRGTQPIHAERSNRCMNCHAAEDTGFVPGLVIKSVIPGIRGGSLDSFRHEETGHGVPFKERFGGWYLTGAKNFEPNLGNTVGQFSGEELTRYPIEPGTRFDYARYPMANSDVLPQLLHEHQIGFVNRAVAATYHTRTQLAKGALDDVAVTELDTRAREFTRYLLFADEVPLPAGGVVGEPSYKADFLRTRRADAQGASLKDFDLQTRLFRNRCSYMIYSVAFSGLPPEFKQRVYRRIGQALDVQHPDPEYAYLPTAEKQTIHRILRATLTDLPASW</sequence>